<proteinExistence type="predicted"/>
<dbReference type="AlphaFoldDB" id="A0AAD7AMR0"/>
<dbReference type="Proteomes" id="UP001218218">
    <property type="component" value="Unassembled WGS sequence"/>
</dbReference>
<feature type="transmembrane region" description="Helical" evidence="1">
    <location>
        <begin position="57"/>
        <end position="76"/>
    </location>
</feature>
<sequence>MVYVRSHKFCCCFPVRFGVFVMSLAALLLGGLVAIAGWIQVKNLPQHPIAKDDEHALYIYAVMFSILALIGGFGFIGTLSKQRGLVSIFATMLAFHLGFSIATGIFAIYTLFKRNTDEALFNCMNSSTDQTVVYSCHEGLKILKIIVVVGYCVTWLIELWGVLIVNSYVKQLKEEEMANVLGNGPVILPNAPMSHYDPNGPMSHYVPPPNNGYAFTQQGQAMGNQTY</sequence>
<organism evidence="2 3">
    <name type="scientific">Mycena albidolilacea</name>
    <dbReference type="NCBI Taxonomy" id="1033008"/>
    <lineage>
        <taxon>Eukaryota</taxon>
        <taxon>Fungi</taxon>
        <taxon>Dikarya</taxon>
        <taxon>Basidiomycota</taxon>
        <taxon>Agaricomycotina</taxon>
        <taxon>Agaricomycetes</taxon>
        <taxon>Agaricomycetidae</taxon>
        <taxon>Agaricales</taxon>
        <taxon>Marasmiineae</taxon>
        <taxon>Mycenaceae</taxon>
        <taxon>Mycena</taxon>
    </lineage>
</organism>
<name>A0AAD7AMR0_9AGAR</name>
<evidence type="ECO:0000256" key="1">
    <source>
        <dbReference type="SAM" id="Phobius"/>
    </source>
</evidence>
<keyword evidence="1" id="KW-0472">Membrane</keyword>
<feature type="transmembrane region" description="Helical" evidence="1">
    <location>
        <begin position="142"/>
        <end position="165"/>
    </location>
</feature>
<accession>A0AAD7AMR0</accession>
<protein>
    <recommendedName>
        <fullName evidence="4">Tetraspanin</fullName>
    </recommendedName>
</protein>
<evidence type="ECO:0008006" key="4">
    <source>
        <dbReference type="Google" id="ProtNLM"/>
    </source>
</evidence>
<reference evidence="2" key="1">
    <citation type="submission" date="2023-03" db="EMBL/GenBank/DDBJ databases">
        <title>Massive genome expansion in bonnet fungi (Mycena s.s.) driven by repeated elements and novel gene families across ecological guilds.</title>
        <authorList>
            <consortium name="Lawrence Berkeley National Laboratory"/>
            <person name="Harder C.B."/>
            <person name="Miyauchi S."/>
            <person name="Viragh M."/>
            <person name="Kuo A."/>
            <person name="Thoen E."/>
            <person name="Andreopoulos B."/>
            <person name="Lu D."/>
            <person name="Skrede I."/>
            <person name="Drula E."/>
            <person name="Henrissat B."/>
            <person name="Morin E."/>
            <person name="Kohler A."/>
            <person name="Barry K."/>
            <person name="LaButti K."/>
            <person name="Morin E."/>
            <person name="Salamov A."/>
            <person name="Lipzen A."/>
            <person name="Mereny Z."/>
            <person name="Hegedus B."/>
            <person name="Baldrian P."/>
            <person name="Stursova M."/>
            <person name="Weitz H."/>
            <person name="Taylor A."/>
            <person name="Grigoriev I.V."/>
            <person name="Nagy L.G."/>
            <person name="Martin F."/>
            <person name="Kauserud H."/>
        </authorList>
    </citation>
    <scope>NUCLEOTIDE SEQUENCE</scope>
    <source>
        <strain evidence="2">CBHHK002</strain>
    </source>
</reference>
<feature type="transmembrane region" description="Helical" evidence="1">
    <location>
        <begin position="12"/>
        <end position="37"/>
    </location>
</feature>
<keyword evidence="3" id="KW-1185">Reference proteome</keyword>
<dbReference type="EMBL" id="JARIHO010000003">
    <property type="protein sequence ID" value="KAJ7363747.1"/>
    <property type="molecule type" value="Genomic_DNA"/>
</dbReference>
<feature type="transmembrane region" description="Helical" evidence="1">
    <location>
        <begin position="88"/>
        <end position="112"/>
    </location>
</feature>
<keyword evidence="1" id="KW-1133">Transmembrane helix</keyword>
<evidence type="ECO:0000313" key="2">
    <source>
        <dbReference type="EMBL" id="KAJ7363747.1"/>
    </source>
</evidence>
<keyword evidence="1" id="KW-0812">Transmembrane</keyword>
<evidence type="ECO:0000313" key="3">
    <source>
        <dbReference type="Proteomes" id="UP001218218"/>
    </source>
</evidence>
<gene>
    <name evidence="2" type="ORF">DFH08DRAFT_837430</name>
</gene>
<comment type="caution">
    <text evidence="2">The sequence shown here is derived from an EMBL/GenBank/DDBJ whole genome shotgun (WGS) entry which is preliminary data.</text>
</comment>